<comment type="caution">
    <text evidence="2">The sequence shown here is derived from an EMBL/GenBank/DDBJ whole genome shotgun (WGS) entry which is preliminary data.</text>
</comment>
<gene>
    <name evidence="2" type="ORF">GCM10022277_11670</name>
</gene>
<dbReference type="InterPro" id="IPR002575">
    <property type="entry name" value="Aminoglycoside_PTrfase"/>
</dbReference>
<dbReference type="Pfam" id="PF01636">
    <property type="entry name" value="APH"/>
    <property type="match status" value="1"/>
</dbReference>
<protein>
    <recommendedName>
        <fullName evidence="1">Aminoglycoside phosphotransferase domain-containing protein</fullName>
    </recommendedName>
</protein>
<name>A0ABP7M9Y0_9GAMM</name>
<dbReference type="Proteomes" id="UP001501565">
    <property type="component" value="Unassembled WGS sequence"/>
</dbReference>
<accession>A0ABP7M9Y0</accession>
<feature type="domain" description="Aminoglycoside phosphotransferase" evidence="1">
    <location>
        <begin position="165"/>
        <end position="230"/>
    </location>
</feature>
<organism evidence="2 3">
    <name type="scientific">Litoribacillus peritrichatus</name>
    <dbReference type="NCBI Taxonomy" id="718191"/>
    <lineage>
        <taxon>Bacteria</taxon>
        <taxon>Pseudomonadati</taxon>
        <taxon>Pseudomonadota</taxon>
        <taxon>Gammaproteobacteria</taxon>
        <taxon>Oceanospirillales</taxon>
        <taxon>Oceanospirillaceae</taxon>
        <taxon>Litoribacillus</taxon>
    </lineage>
</organism>
<sequence length="278" mass="30992">MPISVLEQVDRFLGLSLVWEPLDEVVYKKSDSTNQIFTADLDAGDYMNLKRSLPLGVQQRLGDVQRLVLRINAARQSAFGASRVVESEILTGLGSASWAPVVIENDLGGGWLLMAYHGSPELMPSELNLNAVLSIVESMQQLSLGPVYSYESLLVKYLDEFNGRGDQQGVDHVRWLDQLWRSLPDVGLCLVHQDLHPENILKLGSQYTLIDWEYSGIGNPWSDGAALIAKFGCSLSEVHRLPRFKGLSESEFESAIKTAEEANHLLEKMWFAARESES</sequence>
<evidence type="ECO:0000313" key="2">
    <source>
        <dbReference type="EMBL" id="GAA3918181.1"/>
    </source>
</evidence>
<proteinExistence type="predicted"/>
<dbReference type="SUPFAM" id="SSF56112">
    <property type="entry name" value="Protein kinase-like (PK-like)"/>
    <property type="match status" value="1"/>
</dbReference>
<dbReference type="Gene3D" id="3.90.1200.10">
    <property type="match status" value="1"/>
</dbReference>
<dbReference type="InterPro" id="IPR011009">
    <property type="entry name" value="Kinase-like_dom_sf"/>
</dbReference>
<keyword evidence="3" id="KW-1185">Reference proteome</keyword>
<reference evidence="3" key="1">
    <citation type="journal article" date="2019" name="Int. J. Syst. Evol. Microbiol.">
        <title>The Global Catalogue of Microorganisms (GCM) 10K type strain sequencing project: providing services to taxonomists for standard genome sequencing and annotation.</title>
        <authorList>
            <consortium name="The Broad Institute Genomics Platform"/>
            <consortium name="The Broad Institute Genome Sequencing Center for Infectious Disease"/>
            <person name="Wu L."/>
            <person name="Ma J."/>
        </authorList>
    </citation>
    <scope>NUCLEOTIDE SEQUENCE [LARGE SCALE GENOMIC DNA]</scope>
    <source>
        <strain evidence="3">JCM 17551</strain>
    </source>
</reference>
<dbReference type="EMBL" id="BAABBN010000004">
    <property type="protein sequence ID" value="GAA3918181.1"/>
    <property type="molecule type" value="Genomic_DNA"/>
</dbReference>
<dbReference type="RefSeq" id="WP_344796416.1">
    <property type="nucleotide sequence ID" value="NZ_BAABBN010000004.1"/>
</dbReference>
<evidence type="ECO:0000259" key="1">
    <source>
        <dbReference type="Pfam" id="PF01636"/>
    </source>
</evidence>
<evidence type="ECO:0000313" key="3">
    <source>
        <dbReference type="Proteomes" id="UP001501565"/>
    </source>
</evidence>